<evidence type="ECO:0000313" key="2">
    <source>
        <dbReference type="EMBL" id="TDZ21211.1"/>
    </source>
</evidence>
<evidence type="ECO:0000256" key="1">
    <source>
        <dbReference type="SAM" id="MobiDB-lite"/>
    </source>
</evidence>
<feature type="region of interest" description="Disordered" evidence="1">
    <location>
        <begin position="586"/>
        <end position="647"/>
    </location>
</feature>
<dbReference type="AlphaFoldDB" id="A0A484FU19"/>
<sequence length="647" mass="71698">MVRRTGSNGQAANANSYRDIRSFFAAGSPRKRALTASKPSVLTGSPVTEKSASQASNEHSGGNALPKARKHLAQTSRIHGDKPRQRPTLARDTVIKGSDEEEEDFSDCSLPDLDMLGPAVPRGGGLGTPRARKKLKMGHKSPLTIQPKHKFDFKTLDAHSKRHDVRFDSPKTPKTGKLKRSTITQDVDASPSKARQKLIELAGVKSEEDADKVLRAMERAEGSGPRTRWYFFAKESSPHDPTPFPKHGARGPWSFLGKAGTRDRHIMSGMPSSMAASIGLPDELCLWALSMSNTETSAVLRGDYCRLAAADKTQINRLITPRRLAGVFRELGAADHVADETLRPVREARDIYAGRSWTHLRSHLEWLHDIAHHLQHESIVYASRTLLRMAVDKVVIENSDVLISHQLALGALINNVPVDAWDKFCIDMCESLYHGFDKASLRILPLVCMAVTSARLHNLRRRLAIAFFLQDVTLASQHPDEAMSLALVIARVKDSDLRINPKTDYADLKAQVQLLDMAVDDGSFVADVDDPDQEQDYNAAIDDLVGRLKAIWRGINDTGAANIARTEAKSVLDWVIQRLTYSVRTRPPPTQSIFDNRGPSSAKKRKQRDFMLKFVHSRKNKKEGDDTNGEDEESSGADDTIMTACAY</sequence>
<keyword evidence="3" id="KW-1185">Reference proteome</keyword>
<dbReference type="EMBL" id="AMCV02000015">
    <property type="protein sequence ID" value="TDZ21211.1"/>
    <property type="molecule type" value="Genomic_DNA"/>
</dbReference>
<feature type="region of interest" description="Disordered" evidence="1">
    <location>
        <begin position="28"/>
        <end position="141"/>
    </location>
</feature>
<feature type="region of interest" description="Disordered" evidence="1">
    <location>
        <begin position="165"/>
        <end position="191"/>
    </location>
</feature>
<feature type="compositionally biased region" description="Polar residues" evidence="1">
    <location>
        <begin position="37"/>
        <end position="60"/>
    </location>
</feature>
<feature type="compositionally biased region" description="Basic residues" evidence="1">
    <location>
        <begin position="130"/>
        <end position="139"/>
    </location>
</feature>
<gene>
    <name evidence="2" type="ORF">Cob_v006080</name>
</gene>
<proteinExistence type="predicted"/>
<evidence type="ECO:0000313" key="3">
    <source>
        <dbReference type="Proteomes" id="UP000014480"/>
    </source>
</evidence>
<dbReference type="STRING" id="1213857.A0A484FU19"/>
<dbReference type="OrthoDB" id="5350396at2759"/>
<dbReference type="Proteomes" id="UP000014480">
    <property type="component" value="Unassembled WGS sequence"/>
</dbReference>
<comment type="caution">
    <text evidence="2">The sequence shown here is derived from an EMBL/GenBank/DDBJ whole genome shotgun (WGS) entry which is preliminary data.</text>
</comment>
<accession>A0A484FU19</accession>
<feature type="compositionally biased region" description="Acidic residues" evidence="1">
    <location>
        <begin position="626"/>
        <end position="636"/>
    </location>
</feature>
<organism evidence="2 3">
    <name type="scientific">Colletotrichum orbiculare (strain 104-T / ATCC 96160 / CBS 514.97 / LARS 414 / MAFF 240422)</name>
    <name type="common">Cucumber anthracnose fungus</name>
    <name type="synonym">Colletotrichum lagenarium</name>
    <dbReference type="NCBI Taxonomy" id="1213857"/>
    <lineage>
        <taxon>Eukaryota</taxon>
        <taxon>Fungi</taxon>
        <taxon>Dikarya</taxon>
        <taxon>Ascomycota</taxon>
        <taxon>Pezizomycotina</taxon>
        <taxon>Sordariomycetes</taxon>
        <taxon>Hypocreomycetidae</taxon>
        <taxon>Glomerellales</taxon>
        <taxon>Glomerellaceae</taxon>
        <taxon>Colletotrichum</taxon>
        <taxon>Colletotrichum orbiculare species complex</taxon>
    </lineage>
</organism>
<reference evidence="3" key="2">
    <citation type="journal article" date="2019" name="Mol. Plant Microbe Interact.">
        <title>Genome sequence resources for four phytopathogenic fungi from the Colletotrichum orbiculare species complex.</title>
        <authorList>
            <person name="Gan P."/>
            <person name="Tsushima A."/>
            <person name="Narusaka M."/>
            <person name="Narusaka Y."/>
            <person name="Takano Y."/>
            <person name="Kubo Y."/>
            <person name="Shirasu K."/>
        </authorList>
    </citation>
    <scope>GENOME REANNOTATION</scope>
    <source>
        <strain evidence="3">104-T / ATCC 96160 / CBS 514.97 / LARS 414 / MAFF 240422</strain>
    </source>
</reference>
<name>A0A484FU19_COLOR</name>
<protein>
    <submittedName>
        <fullName evidence="2">Uncharacterized protein</fullName>
    </submittedName>
</protein>
<reference evidence="3" key="1">
    <citation type="journal article" date="2013" name="New Phytol.">
        <title>Comparative genomic and transcriptomic analyses reveal the hemibiotrophic stage shift of Colletotrichum fungi.</title>
        <authorList>
            <person name="Gan P."/>
            <person name="Ikeda K."/>
            <person name="Irieda H."/>
            <person name="Narusaka M."/>
            <person name="O'Connell R.J."/>
            <person name="Narusaka Y."/>
            <person name="Takano Y."/>
            <person name="Kubo Y."/>
            <person name="Shirasu K."/>
        </authorList>
    </citation>
    <scope>NUCLEOTIDE SEQUENCE [LARGE SCALE GENOMIC DNA]</scope>
    <source>
        <strain evidence="3">104-T / ATCC 96160 / CBS 514.97 / LARS 414 / MAFF 240422</strain>
    </source>
</reference>